<evidence type="ECO:0000256" key="1">
    <source>
        <dbReference type="SAM" id="MobiDB-lite"/>
    </source>
</evidence>
<name>A0A1G2MYS1_9BACT</name>
<feature type="transmembrane region" description="Helical" evidence="2">
    <location>
        <begin position="164"/>
        <end position="186"/>
    </location>
</feature>
<keyword evidence="2" id="KW-0472">Membrane</keyword>
<comment type="caution">
    <text evidence="3">The sequence shown here is derived from an EMBL/GenBank/DDBJ whole genome shotgun (WGS) entry which is preliminary data.</text>
</comment>
<dbReference type="AlphaFoldDB" id="A0A1G2MYS1"/>
<protein>
    <submittedName>
        <fullName evidence="3">Uncharacterized protein</fullName>
    </submittedName>
</protein>
<evidence type="ECO:0000313" key="3">
    <source>
        <dbReference type="EMBL" id="OHA29020.1"/>
    </source>
</evidence>
<organism evidence="3 4">
    <name type="scientific">Candidatus Taylorbacteria bacterium RIFCSPHIGHO2_12_FULL_45_16</name>
    <dbReference type="NCBI Taxonomy" id="1802315"/>
    <lineage>
        <taxon>Bacteria</taxon>
        <taxon>Candidatus Tayloriibacteriota</taxon>
    </lineage>
</organism>
<proteinExistence type="predicted"/>
<evidence type="ECO:0000313" key="4">
    <source>
        <dbReference type="Proteomes" id="UP000178089"/>
    </source>
</evidence>
<feature type="transmembrane region" description="Helical" evidence="2">
    <location>
        <begin position="130"/>
        <end position="152"/>
    </location>
</feature>
<dbReference type="STRING" id="1802315.A3F51_02035"/>
<accession>A0A1G2MYS1</accession>
<keyword evidence="2" id="KW-1133">Transmembrane helix</keyword>
<evidence type="ECO:0000256" key="2">
    <source>
        <dbReference type="SAM" id="Phobius"/>
    </source>
</evidence>
<feature type="compositionally biased region" description="Polar residues" evidence="1">
    <location>
        <begin position="58"/>
        <end position="70"/>
    </location>
</feature>
<gene>
    <name evidence="3" type="ORF">A3F51_02035</name>
</gene>
<dbReference type="Proteomes" id="UP000178089">
    <property type="component" value="Unassembled WGS sequence"/>
</dbReference>
<sequence>MNKCNQNKIFSKNTKVCASICLIVVVVLTSNVWSDSIVKAQSVGNQPPPPPTTVPARTLQSQLEPSTNPNSSAFRIAVCDGPSLPKDVTGAYTQFSIKTMAEFKAANNNRDYVPCDFDAVILLVQHLINIMMVLGVLVAILMLSYAGLLYISGQKAKIDKAHSIFPKIFLGFIIMLSAWFIVYQILSWLTDNSGFKTLLGSP</sequence>
<feature type="region of interest" description="Disordered" evidence="1">
    <location>
        <begin position="41"/>
        <end position="70"/>
    </location>
</feature>
<dbReference type="EMBL" id="MHRT01000006">
    <property type="protein sequence ID" value="OHA29020.1"/>
    <property type="molecule type" value="Genomic_DNA"/>
</dbReference>
<reference evidence="3 4" key="1">
    <citation type="journal article" date="2016" name="Nat. Commun.">
        <title>Thousands of microbial genomes shed light on interconnected biogeochemical processes in an aquifer system.</title>
        <authorList>
            <person name="Anantharaman K."/>
            <person name="Brown C.T."/>
            <person name="Hug L.A."/>
            <person name="Sharon I."/>
            <person name="Castelle C.J."/>
            <person name="Probst A.J."/>
            <person name="Thomas B.C."/>
            <person name="Singh A."/>
            <person name="Wilkins M.J."/>
            <person name="Karaoz U."/>
            <person name="Brodie E.L."/>
            <person name="Williams K.H."/>
            <person name="Hubbard S.S."/>
            <person name="Banfield J.F."/>
        </authorList>
    </citation>
    <scope>NUCLEOTIDE SEQUENCE [LARGE SCALE GENOMIC DNA]</scope>
</reference>
<keyword evidence="2" id="KW-0812">Transmembrane</keyword>